<evidence type="ECO:0000259" key="4">
    <source>
        <dbReference type="Pfam" id="PF01326"/>
    </source>
</evidence>
<keyword evidence="6" id="KW-1185">Reference proteome</keyword>
<dbReference type="GO" id="GO:0005524">
    <property type="term" value="F:ATP binding"/>
    <property type="evidence" value="ECO:0007669"/>
    <property type="project" value="InterPro"/>
</dbReference>
<dbReference type="InterPro" id="IPR051549">
    <property type="entry name" value="PEP_Utilizing_Enz"/>
</dbReference>
<dbReference type="GO" id="GO:0008986">
    <property type="term" value="F:pyruvate, water dikinase activity"/>
    <property type="evidence" value="ECO:0007669"/>
    <property type="project" value="UniProtKB-EC"/>
</dbReference>
<organism evidence="5 6">
    <name type="scientific">Candidatus Electrothrix marina</name>
    <dbReference type="NCBI Taxonomy" id="1859130"/>
    <lineage>
        <taxon>Bacteria</taxon>
        <taxon>Pseudomonadati</taxon>
        <taxon>Thermodesulfobacteriota</taxon>
        <taxon>Desulfobulbia</taxon>
        <taxon>Desulfobulbales</taxon>
        <taxon>Desulfobulbaceae</taxon>
        <taxon>Candidatus Electrothrix</taxon>
    </lineage>
</organism>
<dbReference type="Gene3D" id="3.30.1490.20">
    <property type="entry name" value="ATP-grasp fold, A domain"/>
    <property type="match status" value="1"/>
</dbReference>
<proteinExistence type="predicted"/>
<feature type="domain" description="PEP-utilising enzyme mobile" evidence="3">
    <location>
        <begin position="796"/>
        <end position="866"/>
    </location>
</feature>
<dbReference type="InterPro" id="IPR002192">
    <property type="entry name" value="PPDK_AMP/ATP-bd"/>
</dbReference>
<feature type="compositionally biased region" description="Polar residues" evidence="1">
    <location>
        <begin position="757"/>
        <end position="773"/>
    </location>
</feature>
<evidence type="ECO:0000256" key="1">
    <source>
        <dbReference type="SAM" id="MobiDB-lite"/>
    </source>
</evidence>
<dbReference type="AlphaFoldDB" id="A0A444JF96"/>
<evidence type="ECO:0000313" key="6">
    <source>
        <dbReference type="Proteomes" id="UP000288892"/>
    </source>
</evidence>
<evidence type="ECO:0000313" key="5">
    <source>
        <dbReference type="EMBL" id="RWX51764.1"/>
    </source>
</evidence>
<dbReference type="InterPro" id="IPR036637">
    <property type="entry name" value="Phosphohistidine_dom_sf"/>
</dbReference>
<dbReference type="PANTHER" id="PTHR43615:SF1">
    <property type="entry name" value="PPDK_N DOMAIN-CONTAINING PROTEIN"/>
    <property type="match status" value="1"/>
</dbReference>
<dbReference type="Gene3D" id="3.50.30.10">
    <property type="entry name" value="Phosphohistidine domain"/>
    <property type="match status" value="1"/>
</dbReference>
<keyword evidence="2" id="KW-0812">Transmembrane</keyword>
<keyword evidence="5" id="KW-0418">Kinase</keyword>
<sequence>MTSPYIRLFSSIDKNDTAEVGGKGVNLGELTKAGFPVPPGFVVTAQTYSDFFASLGLENKLNQLVKAQPKELEQYCAPIRETITSTELPSLPSQAILSAHEQLVQERGGDLLCAVRSSATTEDLQGASFAGQHGTYYYVDQSNLLHMIRSCWASLWNTEAVSYRLARGIEHGAAQMAVVVQEMIRAEVSGITFTVNPVSGAEEIVTESSWGMGAAIVDGRVTPDRYILDRHTLQQRERRIARKHFMVSSALRAGAESRLEKIPPDMQRQETLPSDHLNTVANWAVRAEEHFGSPQDLEWAIADNAFYLLQSRPITAIGGDERTEDPAGQYVLGKPYIENLTEPLTPMTADLLSRVLFPAARLIDGRLYLDLGFLRPLIPFRLSDQEVADLFYDLSINIHLPLRRIAWLKLPLLFLLLLYGYLILGVLFARTRKMPDDFMDRFRILCREVESNPNYGPAEALQRLWIMPNLLDPIGNAPMMANFSAARSIFFPGLLKILTRHWLPSTHPNTLPRLCSGQKGVLSAEMGHEIKELAEEAARYQPVRDLLLHSSTEQVLTDLRQVSEADHFLRLFDHFLAKHGHRAVRELELQSPRWEECPNQVISMIRNYLLADVDLRQPKKTPAQSRAALKAALRQQLAPLPLERLFRPRQRLLNFLLTQARYLIKLRENSRFYHILGFSFVRKKLLSIEREFLAKGILKCKNDIFFLQLDEVGSMQKGELSWPDVENRLRQRRLEHARFSQKTPRKTVGINLPENLQPPQQATEDSSVLYGQSASPGSYEGIARVILDPGVDAELQPGEILVAPYTDPAWTPLFLTAGAAVVEVGSYLSHAGTVAREYGLPCVVDVAGCTKRIRNGDRLSVDGDQGIIHILAELQAEEEEHITN</sequence>
<protein>
    <submittedName>
        <fullName evidence="5">Pyruvate, water dikinase</fullName>
        <ecNumber evidence="5">2.7.9.2</ecNumber>
    </submittedName>
</protein>
<keyword evidence="5" id="KW-0808">Transferase</keyword>
<accession>A0A444JF96</accession>
<dbReference type="EC" id="2.7.9.2" evidence="5"/>
<feature type="transmembrane region" description="Helical" evidence="2">
    <location>
        <begin position="406"/>
        <end position="429"/>
    </location>
</feature>
<name>A0A444JF96_9BACT</name>
<dbReference type="Pfam" id="PF00391">
    <property type="entry name" value="PEP-utilizers"/>
    <property type="match status" value="1"/>
</dbReference>
<feature type="domain" description="Pyruvate phosphate dikinase AMP/ATP-binding" evidence="4">
    <location>
        <begin position="19"/>
        <end position="321"/>
    </location>
</feature>
<reference evidence="5 6" key="1">
    <citation type="submission" date="2017-01" db="EMBL/GenBank/DDBJ databases">
        <title>The cable genome- insights into the physiology and evolution of filamentous bacteria capable of sulfide oxidation via long distance electron transfer.</title>
        <authorList>
            <person name="Schreiber L."/>
            <person name="Bjerg J.T."/>
            <person name="Boggild A."/>
            <person name="Van De Vossenberg J."/>
            <person name="Meysman F."/>
            <person name="Nielsen L.P."/>
            <person name="Schramm A."/>
            <person name="Kjeldsen K.U."/>
        </authorList>
    </citation>
    <scope>NUCLEOTIDE SEQUENCE [LARGE SCALE GENOMIC DNA]</scope>
    <source>
        <strain evidence="5">A5</strain>
    </source>
</reference>
<dbReference type="InterPro" id="IPR008279">
    <property type="entry name" value="PEP-util_enz_mobile_dom"/>
</dbReference>
<comment type="caution">
    <text evidence="5">The sequence shown here is derived from an EMBL/GenBank/DDBJ whole genome shotgun (WGS) entry which is preliminary data.</text>
</comment>
<feature type="region of interest" description="Disordered" evidence="1">
    <location>
        <begin position="749"/>
        <end position="773"/>
    </location>
</feature>
<dbReference type="SUPFAM" id="SSF56059">
    <property type="entry name" value="Glutathione synthetase ATP-binding domain-like"/>
    <property type="match status" value="1"/>
</dbReference>
<keyword evidence="2" id="KW-1133">Transmembrane helix</keyword>
<gene>
    <name evidence="5" type="ORF">VU01_10855</name>
</gene>
<dbReference type="Gene3D" id="3.30.470.20">
    <property type="entry name" value="ATP-grasp fold, B domain"/>
    <property type="match status" value="1"/>
</dbReference>
<dbReference type="PANTHER" id="PTHR43615">
    <property type="entry name" value="PHOSPHOENOLPYRUVATE SYNTHASE-RELATED"/>
    <property type="match status" value="1"/>
</dbReference>
<dbReference type="SUPFAM" id="SSF52009">
    <property type="entry name" value="Phosphohistidine domain"/>
    <property type="match status" value="1"/>
</dbReference>
<dbReference type="InterPro" id="IPR013815">
    <property type="entry name" value="ATP_grasp_subdomain_1"/>
</dbReference>
<dbReference type="Pfam" id="PF01326">
    <property type="entry name" value="PPDK_N"/>
    <property type="match status" value="1"/>
</dbReference>
<dbReference type="Proteomes" id="UP000288892">
    <property type="component" value="Unassembled WGS sequence"/>
</dbReference>
<keyword evidence="2" id="KW-0472">Membrane</keyword>
<evidence type="ECO:0000256" key="2">
    <source>
        <dbReference type="SAM" id="Phobius"/>
    </source>
</evidence>
<evidence type="ECO:0000259" key="3">
    <source>
        <dbReference type="Pfam" id="PF00391"/>
    </source>
</evidence>
<dbReference type="EMBL" id="MTKS01000085">
    <property type="protein sequence ID" value="RWX51764.1"/>
    <property type="molecule type" value="Genomic_DNA"/>
</dbReference>
<keyword evidence="5" id="KW-0670">Pyruvate</keyword>